<reference evidence="1" key="1">
    <citation type="submission" date="2022-11" db="EMBL/GenBank/DDBJ databases">
        <title>Dyadobacter pollutisoli sp. nov., isolated from plastic dumped soil.</title>
        <authorList>
            <person name="Kim J.M."/>
            <person name="Kim K.R."/>
            <person name="Lee J.K."/>
            <person name="Hao L."/>
            <person name="Jeon C.O."/>
        </authorList>
    </citation>
    <scope>NUCLEOTIDE SEQUENCE</scope>
    <source>
        <strain evidence="1">U1</strain>
    </source>
</reference>
<sequence length="43" mass="4713">MENTVLAAAYLKELEVELLLLNSVSKGFLRPPIYGPSADDSTF</sequence>
<dbReference type="AlphaFoldDB" id="A0A9E8NJA5"/>
<accession>A0A9E8NJA5</accession>
<evidence type="ECO:0000313" key="2">
    <source>
        <dbReference type="Proteomes" id="UP001164653"/>
    </source>
</evidence>
<dbReference type="KEGG" id="dpf:ON006_14025"/>
<dbReference type="Proteomes" id="UP001164653">
    <property type="component" value="Chromosome"/>
</dbReference>
<protein>
    <submittedName>
        <fullName evidence="1">Uncharacterized protein</fullName>
    </submittedName>
</protein>
<dbReference type="EMBL" id="CP112998">
    <property type="protein sequence ID" value="WAC15054.1"/>
    <property type="molecule type" value="Genomic_DNA"/>
</dbReference>
<dbReference type="RefSeq" id="WP_255772872.1">
    <property type="nucleotide sequence ID" value="NZ_CP112998.1"/>
</dbReference>
<name>A0A9E8NJA5_9BACT</name>
<keyword evidence="2" id="KW-1185">Reference proteome</keyword>
<gene>
    <name evidence="1" type="ORF">ON006_14025</name>
</gene>
<organism evidence="1 2">
    <name type="scientific">Dyadobacter pollutisoli</name>
    <dbReference type="NCBI Taxonomy" id="2910158"/>
    <lineage>
        <taxon>Bacteria</taxon>
        <taxon>Pseudomonadati</taxon>
        <taxon>Bacteroidota</taxon>
        <taxon>Cytophagia</taxon>
        <taxon>Cytophagales</taxon>
        <taxon>Spirosomataceae</taxon>
        <taxon>Dyadobacter</taxon>
    </lineage>
</organism>
<proteinExistence type="predicted"/>
<evidence type="ECO:0000313" key="1">
    <source>
        <dbReference type="EMBL" id="WAC15054.1"/>
    </source>
</evidence>